<gene>
    <name evidence="1" type="ORF">EWM64_g5371</name>
</gene>
<name>A0A4Y9ZV14_9AGAM</name>
<dbReference type="Gene3D" id="3.60.21.10">
    <property type="match status" value="1"/>
</dbReference>
<reference evidence="1 2" key="1">
    <citation type="submission" date="2019-02" db="EMBL/GenBank/DDBJ databases">
        <title>Genome sequencing of the rare red list fungi Hericium alpestre (H. flagellum).</title>
        <authorList>
            <person name="Buettner E."/>
            <person name="Kellner H."/>
        </authorList>
    </citation>
    <scope>NUCLEOTIDE SEQUENCE [LARGE SCALE GENOMIC DNA]</scope>
    <source>
        <strain evidence="1 2">DSM 108284</strain>
    </source>
</reference>
<dbReference type="PANTHER" id="PTHR37844:SF2">
    <property type="entry name" value="SER_THR PROTEIN PHOSPHATASE SUPERFAMILY (AFU_ORTHOLOGUE AFUA_1G14840)"/>
    <property type="match status" value="1"/>
</dbReference>
<dbReference type="InterPro" id="IPR029052">
    <property type="entry name" value="Metallo-depent_PP-like"/>
</dbReference>
<dbReference type="SUPFAM" id="SSF56300">
    <property type="entry name" value="Metallo-dependent phosphatases"/>
    <property type="match status" value="1"/>
</dbReference>
<dbReference type="Proteomes" id="UP000298061">
    <property type="component" value="Unassembled WGS sequence"/>
</dbReference>
<keyword evidence="2" id="KW-1185">Reference proteome</keyword>
<dbReference type="PANTHER" id="PTHR37844">
    <property type="entry name" value="SER/THR PROTEIN PHOSPHATASE SUPERFAMILY (AFU_ORTHOLOGUE AFUA_1G14840)"/>
    <property type="match status" value="1"/>
</dbReference>
<evidence type="ECO:0008006" key="3">
    <source>
        <dbReference type="Google" id="ProtNLM"/>
    </source>
</evidence>
<comment type="caution">
    <text evidence="1">The sequence shown here is derived from an EMBL/GenBank/DDBJ whole genome shotgun (WGS) entry which is preliminary data.</text>
</comment>
<accession>A0A4Y9ZV14</accession>
<dbReference type="EMBL" id="SFCI01000642">
    <property type="protein sequence ID" value="TFY78642.1"/>
    <property type="molecule type" value="Genomic_DNA"/>
</dbReference>
<evidence type="ECO:0000313" key="1">
    <source>
        <dbReference type="EMBL" id="TFY78642.1"/>
    </source>
</evidence>
<proteinExistence type="predicted"/>
<dbReference type="OrthoDB" id="550558at2759"/>
<protein>
    <recommendedName>
        <fullName evidence="3">Calcineurin-like phosphoesterase domain-containing protein</fullName>
    </recommendedName>
</protein>
<evidence type="ECO:0000313" key="2">
    <source>
        <dbReference type="Proteomes" id="UP000298061"/>
    </source>
</evidence>
<dbReference type="AlphaFoldDB" id="A0A4Y9ZV14"/>
<organism evidence="1 2">
    <name type="scientific">Hericium alpestre</name>
    <dbReference type="NCBI Taxonomy" id="135208"/>
    <lineage>
        <taxon>Eukaryota</taxon>
        <taxon>Fungi</taxon>
        <taxon>Dikarya</taxon>
        <taxon>Basidiomycota</taxon>
        <taxon>Agaricomycotina</taxon>
        <taxon>Agaricomycetes</taxon>
        <taxon>Russulales</taxon>
        <taxon>Hericiaceae</taxon>
        <taxon>Hericium</taxon>
    </lineage>
</organism>
<sequence>MDRTIIEPLTEPYRSSIDECISKLEAFSSEVDKDESLGKFVYLNRTRYDVSPSLTILGCTLWSALNTADLDILSWSLNDFRRIDSFNPTAYGSLHRADLEWLNATVSSIAAEEPHRKIAIFTHHAPTVAGTGDPRFIGGPTNSAFATELTAQACWTAGGIVLWAFGHTHWSCDFVRDGCETVQVLKEQCASFLINVRGEGCAEVQRIVTTTLESDFLDHLALLQHVSPLLYWRGHDGHELEIADIRYWEAATRGNYDIPHRFARLM</sequence>